<evidence type="ECO:0000259" key="16">
    <source>
        <dbReference type="Pfam" id="PF00275"/>
    </source>
</evidence>
<evidence type="ECO:0000256" key="10">
    <source>
        <dbReference type="ARBA" id="ARBA00038367"/>
    </source>
</evidence>
<evidence type="ECO:0000256" key="12">
    <source>
        <dbReference type="ARBA" id="ARBA00039754"/>
    </source>
</evidence>
<keyword evidence="9" id="KW-0961">Cell wall biogenesis/degradation</keyword>
<proteinExistence type="inferred from homology"/>
<evidence type="ECO:0000256" key="1">
    <source>
        <dbReference type="ARBA" id="ARBA00004496"/>
    </source>
</evidence>
<dbReference type="GO" id="GO:0071555">
    <property type="term" value="P:cell wall organization"/>
    <property type="evidence" value="ECO:0007669"/>
    <property type="project" value="UniProtKB-KW"/>
</dbReference>
<dbReference type="InterPro" id="IPR036968">
    <property type="entry name" value="Enolpyruvate_Tfrase_sf"/>
</dbReference>
<evidence type="ECO:0000256" key="5">
    <source>
        <dbReference type="ARBA" id="ARBA00022679"/>
    </source>
</evidence>
<evidence type="ECO:0000256" key="14">
    <source>
        <dbReference type="ARBA" id="ARBA00042842"/>
    </source>
</evidence>
<name>A0A1I3VVY4_9BACT</name>
<dbReference type="NCBIfam" id="NF006873">
    <property type="entry name" value="PRK09369.1"/>
    <property type="match status" value="1"/>
</dbReference>
<dbReference type="EMBL" id="FORX01000011">
    <property type="protein sequence ID" value="SFJ99548.1"/>
    <property type="molecule type" value="Genomic_DNA"/>
</dbReference>
<evidence type="ECO:0000256" key="9">
    <source>
        <dbReference type="ARBA" id="ARBA00023316"/>
    </source>
</evidence>
<evidence type="ECO:0000256" key="11">
    <source>
        <dbReference type="ARBA" id="ARBA00039108"/>
    </source>
</evidence>
<sequence>MNEANFKKKLMLKIQGGQAPNGTVKVSGAKNAATKLMAAAMLTSDIVTLYNFPTELIDVRYKADFMSKIGVNLSFDDISSVVTINSNNICIPNLDNYEYPIRTTYLLVAAQLNKNGLARIPYPGGCRIGDRKYDLHVMIWEKMGCKVSEKNDYIEINGQLKPAEICFPMATIGGTENALICAAGIDGTTFIRNAYVSPEVYCLIEFLRSIGADISTAGNSFISVTGCKKLRGSSFKIIPDRIEALTWIIFGVLSQGKIIVENVPFDIMEAPLLHLKEAGIDIFQNSTDVYVNNNCLKNKKIQPFEIACGTYPGVISDMQPFYTILGLKAHGISRIYDYRYPDRTSYLSELEKFCPDALKWESGKITINGPSKFIPANAVSTDLRGSMSLVMAALLADGNSTIIDVELALRGYNRLLEKLQGLELRCKIDYC</sequence>
<dbReference type="RefSeq" id="WP_092375653.1">
    <property type="nucleotide sequence ID" value="NZ_FORX01000011.1"/>
</dbReference>
<evidence type="ECO:0000256" key="6">
    <source>
        <dbReference type="ARBA" id="ARBA00022960"/>
    </source>
</evidence>
<evidence type="ECO:0000256" key="8">
    <source>
        <dbReference type="ARBA" id="ARBA00023306"/>
    </source>
</evidence>
<gene>
    <name evidence="17" type="ORF">SAMN04488082_11178</name>
</gene>
<dbReference type="GO" id="GO:0008760">
    <property type="term" value="F:UDP-N-acetylglucosamine 1-carboxyvinyltransferase activity"/>
    <property type="evidence" value="ECO:0007669"/>
    <property type="project" value="UniProtKB-EC"/>
</dbReference>
<dbReference type="GO" id="GO:0009252">
    <property type="term" value="P:peptidoglycan biosynthetic process"/>
    <property type="evidence" value="ECO:0007669"/>
    <property type="project" value="UniProtKB-KW"/>
</dbReference>
<keyword evidence="3" id="KW-0963">Cytoplasm</keyword>
<dbReference type="InterPro" id="IPR013792">
    <property type="entry name" value="RNA3'P_cycl/enolpyr_Trfase_a/b"/>
</dbReference>
<evidence type="ECO:0000256" key="2">
    <source>
        <dbReference type="ARBA" id="ARBA00004752"/>
    </source>
</evidence>
<dbReference type="InterPro" id="IPR001986">
    <property type="entry name" value="Enolpyruvate_Tfrase_dom"/>
</dbReference>
<dbReference type="GO" id="GO:0019277">
    <property type="term" value="P:UDP-N-acetylgalactosamine biosynthetic process"/>
    <property type="evidence" value="ECO:0007669"/>
    <property type="project" value="InterPro"/>
</dbReference>
<evidence type="ECO:0000313" key="17">
    <source>
        <dbReference type="EMBL" id="SFJ99548.1"/>
    </source>
</evidence>
<accession>A0A1I3VVY4</accession>
<keyword evidence="18" id="KW-1185">Reference proteome</keyword>
<dbReference type="CDD" id="cd01555">
    <property type="entry name" value="UdpNAET"/>
    <property type="match status" value="1"/>
</dbReference>
<dbReference type="PANTHER" id="PTHR43783:SF1">
    <property type="entry name" value="UDP-N-ACETYLGLUCOSAMINE 1-CARBOXYVINYLTRANSFERASE"/>
    <property type="match status" value="1"/>
</dbReference>
<evidence type="ECO:0000313" key="18">
    <source>
        <dbReference type="Proteomes" id="UP000198635"/>
    </source>
</evidence>
<organism evidence="17 18">
    <name type="scientific">Desulfomicrobium apsheronum</name>
    <dbReference type="NCBI Taxonomy" id="52560"/>
    <lineage>
        <taxon>Bacteria</taxon>
        <taxon>Pseudomonadati</taxon>
        <taxon>Thermodesulfobacteriota</taxon>
        <taxon>Desulfovibrionia</taxon>
        <taxon>Desulfovibrionales</taxon>
        <taxon>Desulfomicrobiaceae</taxon>
        <taxon>Desulfomicrobium</taxon>
    </lineage>
</organism>
<evidence type="ECO:0000256" key="7">
    <source>
        <dbReference type="ARBA" id="ARBA00022984"/>
    </source>
</evidence>
<keyword evidence="8" id="KW-0131">Cell cycle</keyword>
<reference evidence="18" key="1">
    <citation type="submission" date="2016-10" db="EMBL/GenBank/DDBJ databases">
        <authorList>
            <person name="Varghese N."/>
            <person name="Submissions S."/>
        </authorList>
    </citation>
    <scope>NUCLEOTIDE SEQUENCE [LARGE SCALE GENOMIC DNA]</scope>
    <source>
        <strain evidence="18">DSM 5918</strain>
    </source>
</reference>
<protein>
    <recommendedName>
        <fullName evidence="12">UDP-N-acetylglucosamine 1-carboxyvinyltransferase</fullName>
        <ecNumber evidence="11">2.5.1.7</ecNumber>
    </recommendedName>
    <alternativeName>
        <fullName evidence="13">Enoylpyruvate transferase</fullName>
    </alternativeName>
    <alternativeName>
        <fullName evidence="14">UDP-N-acetylglucosamine enolpyruvyl transferase</fullName>
    </alternativeName>
</protein>
<comment type="subcellular location">
    <subcellularLocation>
        <location evidence="1">Cytoplasm</location>
    </subcellularLocation>
</comment>
<keyword evidence="5 17" id="KW-0808">Transferase</keyword>
<dbReference type="SUPFAM" id="SSF55205">
    <property type="entry name" value="EPT/RTPC-like"/>
    <property type="match status" value="1"/>
</dbReference>
<dbReference type="InterPro" id="IPR005750">
    <property type="entry name" value="UDP_GlcNAc_COvinyl_MurA"/>
</dbReference>
<evidence type="ECO:0000256" key="13">
    <source>
        <dbReference type="ARBA" id="ARBA00042443"/>
    </source>
</evidence>
<dbReference type="Gene3D" id="3.65.10.10">
    <property type="entry name" value="Enolpyruvate transferase domain"/>
    <property type="match status" value="2"/>
</dbReference>
<comment type="catalytic activity">
    <reaction evidence="15">
        <text>phosphoenolpyruvate + UDP-N-acetyl-alpha-D-glucosamine = UDP-N-acetyl-3-O-(1-carboxyvinyl)-alpha-D-glucosamine + phosphate</text>
        <dbReference type="Rhea" id="RHEA:18681"/>
        <dbReference type="ChEBI" id="CHEBI:43474"/>
        <dbReference type="ChEBI" id="CHEBI:57705"/>
        <dbReference type="ChEBI" id="CHEBI:58702"/>
        <dbReference type="ChEBI" id="CHEBI:68483"/>
        <dbReference type="EC" id="2.5.1.7"/>
    </reaction>
</comment>
<comment type="pathway">
    <text evidence="2">Cell wall biogenesis; peptidoglycan biosynthesis.</text>
</comment>
<dbReference type="AlphaFoldDB" id="A0A1I3VVY4"/>
<dbReference type="PANTHER" id="PTHR43783">
    <property type="entry name" value="UDP-N-ACETYLGLUCOSAMINE 1-CARBOXYVINYLTRANSFERASE"/>
    <property type="match status" value="1"/>
</dbReference>
<keyword evidence="6" id="KW-0133">Cell shape</keyword>
<dbReference type="Pfam" id="PF00275">
    <property type="entry name" value="EPSP_synthase"/>
    <property type="match status" value="1"/>
</dbReference>
<comment type="similarity">
    <text evidence="10">Belongs to the EPSP synthase family. MurA subfamily.</text>
</comment>
<dbReference type="GO" id="GO:0051301">
    <property type="term" value="P:cell division"/>
    <property type="evidence" value="ECO:0007669"/>
    <property type="project" value="UniProtKB-KW"/>
</dbReference>
<dbReference type="EC" id="2.5.1.7" evidence="11"/>
<dbReference type="STRING" id="52560.SAMN04488082_11178"/>
<keyword evidence="4" id="KW-0132">Cell division</keyword>
<keyword evidence="7" id="KW-0573">Peptidoglycan synthesis</keyword>
<dbReference type="GO" id="GO:0008360">
    <property type="term" value="P:regulation of cell shape"/>
    <property type="evidence" value="ECO:0007669"/>
    <property type="project" value="UniProtKB-KW"/>
</dbReference>
<evidence type="ECO:0000256" key="15">
    <source>
        <dbReference type="ARBA" id="ARBA00047527"/>
    </source>
</evidence>
<feature type="domain" description="Enolpyruvate transferase" evidence="16">
    <location>
        <begin position="15"/>
        <end position="419"/>
    </location>
</feature>
<dbReference type="OrthoDB" id="9803760at2"/>
<dbReference type="InterPro" id="IPR050068">
    <property type="entry name" value="MurA_subfamily"/>
</dbReference>
<evidence type="ECO:0000256" key="4">
    <source>
        <dbReference type="ARBA" id="ARBA00022618"/>
    </source>
</evidence>
<dbReference type="Proteomes" id="UP000198635">
    <property type="component" value="Unassembled WGS sequence"/>
</dbReference>
<evidence type="ECO:0000256" key="3">
    <source>
        <dbReference type="ARBA" id="ARBA00022490"/>
    </source>
</evidence>
<dbReference type="GO" id="GO:0005737">
    <property type="term" value="C:cytoplasm"/>
    <property type="evidence" value="ECO:0007669"/>
    <property type="project" value="UniProtKB-SubCell"/>
</dbReference>